<protein>
    <recommendedName>
        <fullName evidence="5">Secreted protein</fullName>
    </recommendedName>
</protein>
<dbReference type="EMBL" id="JAWZYT010001369">
    <property type="protein sequence ID" value="KAK4312872.1"/>
    <property type="molecule type" value="Genomic_DNA"/>
</dbReference>
<feature type="compositionally biased region" description="Polar residues" evidence="1">
    <location>
        <begin position="35"/>
        <end position="50"/>
    </location>
</feature>
<keyword evidence="2" id="KW-0732">Signal</keyword>
<dbReference type="Proteomes" id="UP001292094">
    <property type="component" value="Unassembled WGS sequence"/>
</dbReference>
<accession>A0AAE1U7E7</accession>
<evidence type="ECO:0000256" key="1">
    <source>
        <dbReference type="SAM" id="MobiDB-lite"/>
    </source>
</evidence>
<keyword evidence="4" id="KW-1185">Reference proteome</keyword>
<feature type="signal peptide" evidence="2">
    <location>
        <begin position="1"/>
        <end position="24"/>
    </location>
</feature>
<evidence type="ECO:0000256" key="2">
    <source>
        <dbReference type="SAM" id="SignalP"/>
    </source>
</evidence>
<organism evidence="3 4">
    <name type="scientific">Petrolisthes manimaculis</name>
    <dbReference type="NCBI Taxonomy" id="1843537"/>
    <lineage>
        <taxon>Eukaryota</taxon>
        <taxon>Metazoa</taxon>
        <taxon>Ecdysozoa</taxon>
        <taxon>Arthropoda</taxon>
        <taxon>Crustacea</taxon>
        <taxon>Multicrustacea</taxon>
        <taxon>Malacostraca</taxon>
        <taxon>Eumalacostraca</taxon>
        <taxon>Eucarida</taxon>
        <taxon>Decapoda</taxon>
        <taxon>Pleocyemata</taxon>
        <taxon>Anomura</taxon>
        <taxon>Galatheoidea</taxon>
        <taxon>Porcellanidae</taxon>
        <taxon>Petrolisthes</taxon>
    </lineage>
</organism>
<feature type="compositionally biased region" description="Basic and acidic residues" evidence="1">
    <location>
        <begin position="57"/>
        <end position="72"/>
    </location>
</feature>
<reference evidence="3" key="1">
    <citation type="submission" date="2023-11" db="EMBL/GenBank/DDBJ databases">
        <title>Genome assemblies of two species of porcelain crab, Petrolisthes cinctipes and Petrolisthes manimaculis (Anomura: Porcellanidae).</title>
        <authorList>
            <person name="Angst P."/>
        </authorList>
    </citation>
    <scope>NUCLEOTIDE SEQUENCE</scope>
    <source>
        <strain evidence="3">PB745_02</strain>
        <tissue evidence="3">Gill</tissue>
    </source>
</reference>
<dbReference type="AlphaFoldDB" id="A0AAE1U7E7"/>
<comment type="caution">
    <text evidence="3">The sequence shown here is derived from an EMBL/GenBank/DDBJ whole genome shotgun (WGS) entry which is preliminary data.</text>
</comment>
<proteinExistence type="predicted"/>
<evidence type="ECO:0000313" key="4">
    <source>
        <dbReference type="Proteomes" id="UP001292094"/>
    </source>
</evidence>
<feature type="chain" id="PRO_5042062641" description="Secreted protein" evidence="2">
    <location>
        <begin position="25"/>
        <end position="72"/>
    </location>
</feature>
<feature type="region of interest" description="Disordered" evidence="1">
    <location>
        <begin position="35"/>
        <end position="72"/>
    </location>
</feature>
<evidence type="ECO:0008006" key="5">
    <source>
        <dbReference type="Google" id="ProtNLM"/>
    </source>
</evidence>
<sequence length="72" mass="8117">MLWSSFVPWCLALASSRLINMVHAVHWGLATFSRSYTRSPGPFRSTQVTSRPAGKVKTSEIRRNSEKPEPLT</sequence>
<gene>
    <name evidence="3" type="ORF">Pmani_015735</name>
</gene>
<name>A0AAE1U7E7_9EUCA</name>
<evidence type="ECO:0000313" key="3">
    <source>
        <dbReference type="EMBL" id="KAK4312872.1"/>
    </source>
</evidence>